<keyword evidence="2 6" id="KW-0812">Transmembrane</keyword>
<dbReference type="Proteomes" id="UP001500212">
    <property type="component" value="Unassembled WGS sequence"/>
</dbReference>
<evidence type="ECO:0000313" key="8">
    <source>
        <dbReference type="EMBL" id="GAA4618400.1"/>
    </source>
</evidence>
<evidence type="ECO:0000259" key="7">
    <source>
        <dbReference type="Pfam" id="PF07291"/>
    </source>
</evidence>
<organism evidence="8 9">
    <name type="scientific">Actinoallomurus liliacearum</name>
    <dbReference type="NCBI Taxonomy" id="1080073"/>
    <lineage>
        <taxon>Bacteria</taxon>
        <taxon>Bacillati</taxon>
        <taxon>Actinomycetota</taxon>
        <taxon>Actinomycetes</taxon>
        <taxon>Streptosporangiales</taxon>
        <taxon>Thermomonosporaceae</taxon>
        <taxon>Actinoallomurus</taxon>
    </lineage>
</organism>
<name>A0ABP8TZX9_9ACTN</name>
<evidence type="ECO:0000256" key="3">
    <source>
        <dbReference type="ARBA" id="ARBA00022989"/>
    </source>
</evidence>
<comment type="caution">
    <text evidence="8">The sequence shown here is derived from an EMBL/GenBank/DDBJ whole genome shotgun (WGS) entry which is preliminary data.</text>
</comment>
<sequence>MTELFREVQIPFLAVVLLAGAVGKALPHGRTPNLTRYRGGTFALGVGATEAVLGILLLTTSMFAVRLASVVFFATATSVVADLVRRGSDEACGCFGRLSTAPARRLGVVRAAVLTGAAVMAAEAPGTGVRILASADGRSAALLAVDCLVFLAVSPEVVDAIEHRLHPIPCELRDVPLDATYAALRPSAAWREHAASLTSAEPTDVWRELCHRYLVYPGEVDGRAVEVVFAVPVDGGSAAVRAGVAWDSGWERQDDDSGPQRVHSPIGGR</sequence>
<feature type="transmembrane region" description="Helical" evidence="6">
    <location>
        <begin position="51"/>
        <end position="76"/>
    </location>
</feature>
<evidence type="ECO:0000313" key="9">
    <source>
        <dbReference type="Proteomes" id="UP001500212"/>
    </source>
</evidence>
<keyword evidence="4 6" id="KW-0472">Membrane</keyword>
<feature type="region of interest" description="Disordered" evidence="5">
    <location>
        <begin position="249"/>
        <end position="269"/>
    </location>
</feature>
<evidence type="ECO:0000256" key="6">
    <source>
        <dbReference type="SAM" id="Phobius"/>
    </source>
</evidence>
<comment type="subcellular location">
    <subcellularLocation>
        <location evidence="1">Membrane</location>
        <topology evidence="1">Multi-pass membrane protein</topology>
    </subcellularLocation>
</comment>
<dbReference type="RefSeq" id="WP_345366608.1">
    <property type="nucleotide sequence ID" value="NZ_BAABHJ010000040.1"/>
</dbReference>
<evidence type="ECO:0000256" key="1">
    <source>
        <dbReference type="ARBA" id="ARBA00004141"/>
    </source>
</evidence>
<gene>
    <name evidence="8" type="ORF">GCM10023195_82680</name>
</gene>
<feature type="domain" description="Methylamine utilisation protein MauE" evidence="7">
    <location>
        <begin position="11"/>
        <end position="121"/>
    </location>
</feature>
<dbReference type="EMBL" id="BAABHJ010000040">
    <property type="protein sequence ID" value="GAA4618400.1"/>
    <property type="molecule type" value="Genomic_DNA"/>
</dbReference>
<dbReference type="InterPro" id="IPR009908">
    <property type="entry name" value="Methylamine_util_MauE"/>
</dbReference>
<dbReference type="Pfam" id="PF07291">
    <property type="entry name" value="MauE"/>
    <property type="match status" value="1"/>
</dbReference>
<accession>A0ABP8TZX9</accession>
<evidence type="ECO:0000256" key="2">
    <source>
        <dbReference type="ARBA" id="ARBA00022692"/>
    </source>
</evidence>
<reference evidence="9" key="1">
    <citation type="journal article" date="2019" name="Int. J. Syst. Evol. Microbiol.">
        <title>The Global Catalogue of Microorganisms (GCM) 10K type strain sequencing project: providing services to taxonomists for standard genome sequencing and annotation.</title>
        <authorList>
            <consortium name="The Broad Institute Genomics Platform"/>
            <consortium name="The Broad Institute Genome Sequencing Center for Infectious Disease"/>
            <person name="Wu L."/>
            <person name="Ma J."/>
        </authorList>
    </citation>
    <scope>NUCLEOTIDE SEQUENCE [LARGE SCALE GENOMIC DNA]</scope>
    <source>
        <strain evidence="9">JCM 17938</strain>
    </source>
</reference>
<keyword evidence="9" id="KW-1185">Reference proteome</keyword>
<protein>
    <recommendedName>
        <fullName evidence="7">Methylamine utilisation protein MauE domain-containing protein</fullName>
    </recommendedName>
</protein>
<keyword evidence="3 6" id="KW-1133">Transmembrane helix</keyword>
<evidence type="ECO:0000256" key="5">
    <source>
        <dbReference type="SAM" id="MobiDB-lite"/>
    </source>
</evidence>
<evidence type="ECO:0000256" key="4">
    <source>
        <dbReference type="ARBA" id="ARBA00023136"/>
    </source>
</evidence>
<proteinExistence type="predicted"/>